<sequence length="67" mass="7250">MEGLIILSLDGKAAVALSSDAVKFAYPARRDQSECLGMAVKVSLHDQPPDPWHPRTILSLTGMLVEC</sequence>
<name>A0A370PDL9_ASPPH</name>
<evidence type="ECO:0000313" key="1">
    <source>
        <dbReference type="EMBL" id="RDK40271.1"/>
    </source>
</evidence>
<protein>
    <submittedName>
        <fullName evidence="1">Uncharacterized protein</fullName>
    </submittedName>
</protein>
<dbReference type="EMBL" id="KZ851858">
    <property type="protein sequence ID" value="RDK40271.1"/>
    <property type="molecule type" value="Genomic_DNA"/>
</dbReference>
<accession>A0A370PDL9</accession>
<proteinExistence type="predicted"/>
<dbReference type="AlphaFoldDB" id="A0A370PDL9"/>
<evidence type="ECO:0000313" key="2">
    <source>
        <dbReference type="Proteomes" id="UP000254937"/>
    </source>
</evidence>
<organism evidence="1 2">
    <name type="scientific">Aspergillus phoenicis ATCC 13157</name>
    <dbReference type="NCBI Taxonomy" id="1353007"/>
    <lineage>
        <taxon>Eukaryota</taxon>
        <taxon>Fungi</taxon>
        <taxon>Dikarya</taxon>
        <taxon>Ascomycota</taxon>
        <taxon>Pezizomycotina</taxon>
        <taxon>Eurotiomycetes</taxon>
        <taxon>Eurotiomycetidae</taxon>
        <taxon>Eurotiales</taxon>
        <taxon>Aspergillaceae</taxon>
        <taxon>Aspergillus</taxon>
    </lineage>
</organism>
<reference evidence="1 2" key="1">
    <citation type="submission" date="2018-07" db="EMBL/GenBank/DDBJ databases">
        <title>Section-level genome sequencing of Aspergillus section Nigri to investigate inter- and intra-species variation.</title>
        <authorList>
            <consortium name="DOE Joint Genome Institute"/>
            <person name="Vesth T.C."/>
            <person name="Nybo J.L."/>
            <person name="Theobald S."/>
            <person name="Frisvad J.C."/>
            <person name="Larsen T.O."/>
            <person name="Nielsen K.F."/>
            <person name="Hoof J.B."/>
            <person name="Brandl J."/>
            <person name="Salamov A."/>
            <person name="Riley R."/>
            <person name="Gladden J.M."/>
            <person name="Phatale P."/>
            <person name="Nielsen M.T."/>
            <person name="Lyhne E.K."/>
            <person name="Kogle M.E."/>
            <person name="Strasser K."/>
            <person name="McDonnell E."/>
            <person name="Barry K."/>
            <person name="Clum A."/>
            <person name="Chen C."/>
            <person name="Nolan M."/>
            <person name="Sandor L."/>
            <person name="Kuo A."/>
            <person name="Lipzen A."/>
            <person name="Hainaut M."/>
            <person name="Drula E."/>
            <person name="Tsang A."/>
            <person name="Magnuson J.K."/>
            <person name="Henrissat B."/>
            <person name="Wiebenga A."/>
            <person name="Simmons B.A."/>
            <person name="Makela M.R."/>
            <person name="De vries R.P."/>
            <person name="Grigoriev I.V."/>
            <person name="Mortensen U.H."/>
            <person name="Baker S.E."/>
            <person name="Andersen M.R."/>
        </authorList>
    </citation>
    <scope>NUCLEOTIDE SEQUENCE [LARGE SCALE GENOMIC DNA]</scope>
    <source>
        <strain evidence="1 2">ATCC 13157</strain>
    </source>
</reference>
<keyword evidence="2" id="KW-1185">Reference proteome</keyword>
<dbReference type="Proteomes" id="UP000254937">
    <property type="component" value="Unassembled WGS sequence"/>
</dbReference>
<gene>
    <name evidence="1" type="ORF">M752DRAFT_41034</name>
</gene>